<evidence type="ECO:0008006" key="5">
    <source>
        <dbReference type="Google" id="ProtNLM"/>
    </source>
</evidence>
<keyword evidence="4" id="KW-1185">Reference proteome</keyword>
<proteinExistence type="predicted"/>
<feature type="compositionally biased region" description="Polar residues" evidence="1">
    <location>
        <begin position="41"/>
        <end position="51"/>
    </location>
</feature>
<dbReference type="RefSeq" id="WP_182385144.1">
    <property type="nucleotide sequence ID" value="NZ_CP059833.1"/>
</dbReference>
<accession>A0A7G5FCJ4</accession>
<evidence type="ECO:0000256" key="2">
    <source>
        <dbReference type="SAM" id="SignalP"/>
    </source>
</evidence>
<name>A0A7G5FCJ4_9CORY</name>
<keyword evidence="2" id="KW-0732">Signal</keyword>
<dbReference type="EMBL" id="CP059833">
    <property type="protein sequence ID" value="QMV84335.1"/>
    <property type="molecule type" value="Genomic_DNA"/>
</dbReference>
<feature type="region of interest" description="Disordered" evidence="1">
    <location>
        <begin position="28"/>
        <end position="86"/>
    </location>
</feature>
<protein>
    <recommendedName>
        <fullName evidence="5">Pentapeptide MXKDX repeat protein</fullName>
    </recommendedName>
</protein>
<feature type="signal peptide" evidence="2">
    <location>
        <begin position="1"/>
        <end position="25"/>
    </location>
</feature>
<feature type="chain" id="PRO_5028955819" description="Pentapeptide MXKDX repeat protein" evidence="2">
    <location>
        <begin position="26"/>
        <end position="86"/>
    </location>
</feature>
<dbReference type="PROSITE" id="PS51257">
    <property type="entry name" value="PROKAR_LIPOPROTEIN"/>
    <property type="match status" value="1"/>
</dbReference>
<feature type="compositionally biased region" description="Low complexity" evidence="1">
    <location>
        <begin position="52"/>
        <end position="64"/>
    </location>
</feature>
<organism evidence="3 4">
    <name type="scientific">Corynebacterium hindlerae</name>
    <dbReference type="NCBI Taxonomy" id="699041"/>
    <lineage>
        <taxon>Bacteria</taxon>
        <taxon>Bacillati</taxon>
        <taxon>Actinomycetota</taxon>
        <taxon>Actinomycetes</taxon>
        <taxon>Mycobacteriales</taxon>
        <taxon>Corynebacteriaceae</taxon>
        <taxon>Corynebacterium</taxon>
    </lineage>
</organism>
<evidence type="ECO:0000313" key="3">
    <source>
        <dbReference type="EMBL" id="QMV84335.1"/>
    </source>
</evidence>
<evidence type="ECO:0000256" key="1">
    <source>
        <dbReference type="SAM" id="MobiDB-lite"/>
    </source>
</evidence>
<evidence type="ECO:0000313" key="4">
    <source>
        <dbReference type="Proteomes" id="UP000515570"/>
    </source>
</evidence>
<dbReference type="Proteomes" id="UP000515570">
    <property type="component" value="Chromosome"/>
</dbReference>
<sequence length="86" mass="9120">MFARTTATKLGLVAACATLALGAAACNNTDDAKMSPEPTGMMTSEKMQPSDSMMTSEMMTSEMMKPSEDAMMSSEGMMPSETAMMK</sequence>
<gene>
    <name evidence="3" type="ORF">HW450_08110</name>
</gene>
<dbReference type="AlphaFoldDB" id="A0A7G5FCJ4"/>
<reference evidence="3 4" key="1">
    <citation type="submission" date="2020-07" db="EMBL/GenBank/DDBJ databases">
        <title>non toxigenic Corynebacterium sp. nov from a clinical source.</title>
        <authorList>
            <person name="Bernier A.-M."/>
            <person name="Bernard K."/>
        </authorList>
    </citation>
    <scope>NUCLEOTIDE SEQUENCE [LARGE SCALE GENOMIC DNA]</scope>
    <source>
        <strain evidence="4">NML 93-0612</strain>
    </source>
</reference>